<dbReference type="GO" id="GO:0046872">
    <property type="term" value="F:metal ion binding"/>
    <property type="evidence" value="ECO:0007669"/>
    <property type="project" value="UniProtKB-KW"/>
</dbReference>
<dbReference type="FunFam" id="3.40.50.300:FF:000340">
    <property type="entry name" value="Bloom syndrome, RecQ helicase"/>
    <property type="match status" value="1"/>
</dbReference>
<dbReference type="GO" id="GO:0009378">
    <property type="term" value="F:four-way junction helicase activity"/>
    <property type="evidence" value="ECO:0007669"/>
    <property type="project" value="TreeGrafter"/>
</dbReference>
<gene>
    <name evidence="21" type="ORF">MELIAE_LOCUS3831</name>
</gene>
<evidence type="ECO:0000256" key="10">
    <source>
        <dbReference type="ARBA" id="ARBA00022833"/>
    </source>
</evidence>
<dbReference type="PROSITE" id="PS00690">
    <property type="entry name" value="DEAH_ATP_HELICASE"/>
    <property type="match status" value="1"/>
</dbReference>
<evidence type="ECO:0000256" key="8">
    <source>
        <dbReference type="ARBA" id="ARBA00022801"/>
    </source>
</evidence>
<keyword evidence="6 18" id="KW-0547">Nucleotide-binding</keyword>
<keyword evidence="10" id="KW-0862">Zinc</keyword>
<evidence type="ECO:0000256" key="1">
    <source>
        <dbReference type="ARBA" id="ARBA00001947"/>
    </source>
</evidence>
<evidence type="ECO:0000256" key="3">
    <source>
        <dbReference type="ARBA" id="ARBA00005446"/>
    </source>
</evidence>
<keyword evidence="15 18" id="KW-0539">Nucleus</keyword>
<dbReference type="OrthoDB" id="10261556at2759"/>
<evidence type="ECO:0000313" key="22">
    <source>
        <dbReference type="Proteomes" id="UP001154078"/>
    </source>
</evidence>
<dbReference type="Pfam" id="PF16124">
    <property type="entry name" value="RecQ_Zn_bind"/>
    <property type="match status" value="1"/>
</dbReference>
<dbReference type="EMBL" id="OV121133">
    <property type="protein sequence ID" value="CAH0551161.1"/>
    <property type="molecule type" value="Genomic_DNA"/>
</dbReference>
<dbReference type="CDD" id="cd17920">
    <property type="entry name" value="DEXHc_RecQ"/>
    <property type="match status" value="1"/>
</dbReference>
<dbReference type="GO" id="GO:0007131">
    <property type="term" value="P:reciprocal meiotic recombination"/>
    <property type="evidence" value="ECO:0007669"/>
    <property type="project" value="UniProtKB-ARBA"/>
</dbReference>
<dbReference type="SMART" id="SM00490">
    <property type="entry name" value="HELICc"/>
    <property type="match status" value="1"/>
</dbReference>
<dbReference type="GO" id="GO:0043138">
    <property type="term" value="F:3'-5' DNA helicase activity"/>
    <property type="evidence" value="ECO:0007669"/>
    <property type="project" value="UniProtKB-EC"/>
</dbReference>
<dbReference type="InterPro" id="IPR032284">
    <property type="entry name" value="RecQ_Zn-bd"/>
</dbReference>
<dbReference type="GO" id="GO:0006260">
    <property type="term" value="P:DNA replication"/>
    <property type="evidence" value="ECO:0007669"/>
    <property type="project" value="UniProtKB-KW"/>
</dbReference>
<dbReference type="InterPro" id="IPR002464">
    <property type="entry name" value="DNA/RNA_helicase_DEAH_CS"/>
</dbReference>
<comment type="cofactor">
    <cofactor evidence="1">
        <name>Zn(2+)</name>
        <dbReference type="ChEBI" id="CHEBI:29105"/>
    </cofactor>
</comment>
<evidence type="ECO:0000313" key="21">
    <source>
        <dbReference type="EMBL" id="CAH0551161.1"/>
    </source>
</evidence>
<sequence>MPQKYDIIMGDKFEEFHQAFKDVKKCESKKFCFKKSFKINGKETIGSKKNEFNSLNHNNKQILNNEEYIQNHPEGNSKSKYVFKRVDPVDLKNSVQPIQHKAKSSQINNTNKVTIINSSLNPSKEGYIDVQQTKAKSSQISNTNKVTIINSSLNPSKEDFMDDEEFERRFGNGETSNQLHLNCNNLEYSFNKSSEEEMKGITLNDFDLSDINWEEHFDSKEESKCNKNNLQTQSSVLNQFNRRKDDSEEFQGTYPHSEIVFETLNHKFGLQSFRPHQREIINASLNSHDIFVLMPTGGGKSLCYQLPAILAPGVTIVISPLRALISDQVDKLNALDIPSAHLCSDVSKSDTNTIFNKLCVREPLLKLLYLTPEKIVSSCKVLDMLKNLYERDKLARVVIDEAHCLSQWGHDFRPDYKQLSLIRRQFSKVPIICLTATATKQVQGDVVNILHLKDVKTFIRSFNRPNIKYKVIPKSGKNVINEIAALIKSKFLKKSGIIYCLCRADCDNLAKDLCRVGIKAKPYHAGMADKAREKQQREWMQDQFHVIVATIAFGMGIDKPDVRFVIHNSIPKSVEAFYQESGRGGRDGKVSYSYLFYNYNDVVRLQKLITMDRSMKKHTLDGHFESLKQMVSYAENKVDCRRYLQLVHLGEYFDKKLCLQDKDTICDNCENVTEYKKYGC</sequence>
<evidence type="ECO:0000256" key="2">
    <source>
        <dbReference type="ARBA" id="ARBA00004123"/>
    </source>
</evidence>
<evidence type="ECO:0000256" key="5">
    <source>
        <dbReference type="ARBA" id="ARBA00022723"/>
    </source>
</evidence>
<dbReference type="AlphaFoldDB" id="A0A9P0AVC5"/>
<dbReference type="GO" id="GO:0005694">
    <property type="term" value="C:chromosome"/>
    <property type="evidence" value="ECO:0007669"/>
    <property type="project" value="TreeGrafter"/>
</dbReference>
<comment type="subcellular location">
    <subcellularLocation>
        <location evidence="2 18">Nucleus</location>
    </subcellularLocation>
</comment>
<accession>A0A9P0AVC5</accession>
<evidence type="ECO:0000259" key="19">
    <source>
        <dbReference type="PROSITE" id="PS51192"/>
    </source>
</evidence>
<comment type="catalytic activity">
    <reaction evidence="16 18">
        <text>Couples ATP hydrolysis with the unwinding of duplex DNA by translocating in the 3'-5' direction.</text>
        <dbReference type="EC" id="5.6.2.4"/>
    </reaction>
</comment>
<dbReference type="PROSITE" id="PS51194">
    <property type="entry name" value="HELICASE_CTER"/>
    <property type="match status" value="1"/>
</dbReference>
<dbReference type="GO" id="GO:0000724">
    <property type="term" value="P:double-strand break repair via homologous recombination"/>
    <property type="evidence" value="ECO:0007669"/>
    <property type="project" value="TreeGrafter"/>
</dbReference>
<evidence type="ECO:0000259" key="20">
    <source>
        <dbReference type="PROSITE" id="PS51194"/>
    </source>
</evidence>
<organism evidence="21 22">
    <name type="scientific">Brassicogethes aeneus</name>
    <name type="common">Rape pollen beetle</name>
    <name type="synonym">Meligethes aeneus</name>
    <dbReference type="NCBI Taxonomy" id="1431903"/>
    <lineage>
        <taxon>Eukaryota</taxon>
        <taxon>Metazoa</taxon>
        <taxon>Ecdysozoa</taxon>
        <taxon>Arthropoda</taxon>
        <taxon>Hexapoda</taxon>
        <taxon>Insecta</taxon>
        <taxon>Pterygota</taxon>
        <taxon>Neoptera</taxon>
        <taxon>Endopterygota</taxon>
        <taxon>Coleoptera</taxon>
        <taxon>Polyphaga</taxon>
        <taxon>Cucujiformia</taxon>
        <taxon>Nitidulidae</taxon>
        <taxon>Meligethinae</taxon>
        <taxon>Brassicogethes</taxon>
    </lineage>
</organism>
<protein>
    <recommendedName>
        <fullName evidence="18">ATP-dependent DNA helicase</fullName>
        <ecNumber evidence="18">5.6.2.4</ecNumber>
    </recommendedName>
</protein>
<keyword evidence="22" id="KW-1185">Reference proteome</keyword>
<dbReference type="GO" id="GO:0003677">
    <property type="term" value="F:DNA binding"/>
    <property type="evidence" value="ECO:0007669"/>
    <property type="project" value="UniProtKB-KW"/>
</dbReference>
<feature type="domain" description="Helicase ATP-binding" evidence="19">
    <location>
        <begin position="281"/>
        <end position="456"/>
    </location>
</feature>
<name>A0A9P0AVC5_BRAAE</name>
<evidence type="ECO:0000256" key="13">
    <source>
        <dbReference type="ARBA" id="ARBA00023204"/>
    </source>
</evidence>
<dbReference type="PANTHER" id="PTHR13710">
    <property type="entry name" value="DNA HELICASE RECQ FAMILY MEMBER"/>
    <property type="match status" value="1"/>
</dbReference>
<feature type="domain" description="Helicase C-terminal" evidence="20">
    <location>
        <begin position="486"/>
        <end position="628"/>
    </location>
</feature>
<dbReference type="InterPro" id="IPR004589">
    <property type="entry name" value="DNA_helicase_ATP-dep_RecQ"/>
</dbReference>
<dbReference type="PANTHER" id="PTHR13710:SF153">
    <property type="entry name" value="RECQ-LIKE DNA HELICASE BLM"/>
    <property type="match status" value="1"/>
</dbReference>
<dbReference type="Pfam" id="PF00271">
    <property type="entry name" value="Helicase_C"/>
    <property type="match status" value="1"/>
</dbReference>
<dbReference type="InterPro" id="IPR027417">
    <property type="entry name" value="P-loop_NTPase"/>
</dbReference>
<dbReference type="CDD" id="cd18794">
    <property type="entry name" value="SF2_C_RecQ"/>
    <property type="match status" value="1"/>
</dbReference>
<dbReference type="GO" id="GO:0005634">
    <property type="term" value="C:nucleus"/>
    <property type="evidence" value="ECO:0007669"/>
    <property type="project" value="UniProtKB-SubCell"/>
</dbReference>
<dbReference type="SMART" id="SM00487">
    <property type="entry name" value="DEXDc"/>
    <property type="match status" value="1"/>
</dbReference>
<keyword evidence="9 18" id="KW-0347">Helicase</keyword>
<keyword evidence="11 18" id="KW-0067">ATP-binding</keyword>
<dbReference type="Pfam" id="PF00270">
    <property type="entry name" value="DEAD"/>
    <property type="match status" value="1"/>
</dbReference>
<reference evidence="21" key="1">
    <citation type="submission" date="2021-12" db="EMBL/GenBank/DDBJ databases">
        <authorList>
            <person name="King R."/>
        </authorList>
    </citation>
    <scope>NUCLEOTIDE SEQUENCE</scope>
</reference>
<evidence type="ECO:0000256" key="11">
    <source>
        <dbReference type="ARBA" id="ARBA00022840"/>
    </source>
</evidence>
<dbReference type="GO" id="GO:0005524">
    <property type="term" value="F:ATP binding"/>
    <property type="evidence" value="ECO:0007669"/>
    <property type="project" value="UniProtKB-KW"/>
</dbReference>
<keyword evidence="7" id="KW-0227">DNA damage</keyword>
<keyword evidence="13" id="KW-0234">DNA repair</keyword>
<dbReference type="InterPro" id="IPR014001">
    <property type="entry name" value="Helicase_ATP-bd"/>
</dbReference>
<evidence type="ECO:0000256" key="18">
    <source>
        <dbReference type="RuleBase" id="RU364117"/>
    </source>
</evidence>
<dbReference type="EC" id="5.6.2.4" evidence="18"/>
<proteinExistence type="inferred from homology"/>
<evidence type="ECO:0000256" key="14">
    <source>
        <dbReference type="ARBA" id="ARBA00023235"/>
    </source>
</evidence>
<evidence type="ECO:0000256" key="16">
    <source>
        <dbReference type="ARBA" id="ARBA00034617"/>
    </source>
</evidence>
<dbReference type="InterPro" id="IPR001650">
    <property type="entry name" value="Helicase_C-like"/>
</dbReference>
<keyword evidence="4" id="KW-0235">DNA replication</keyword>
<dbReference type="Gene3D" id="3.40.50.300">
    <property type="entry name" value="P-loop containing nucleotide triphosphate hydrolases"/>
    <property type="match status" value="2"/>
</dbReference>
<evidence type="ECO:0000256" key="7">
    <source>
        <dbReference type="ARBA" id="ARBA00022763"/>
    </source>
</evidence>
<dbReference type="PROSITE" id="PS51192">
    <property type="entry name" value="HELICASE_ATP_BIND_1"/>
    <property type="match status" value="1"/>
</dbReference>
<keyword evidence="12" id="KW-0238">DNA-binding</keyword>
<dbReference type="Proteomes" id="UP001154078">
    <property type="component" value="Chromosome 2"/>
</dbReference>
<keyword evidence="8 18" id="KW-0378">Hydrolase</keyword>
<evidence type="ECO:0000256" key="12">
    <source>
        <dbReference type="ARBA" id="ARBA00023125"/>
    </source>
</evidence>
<keyword evidence="5" id="KW-0479">Metal-binding</keyword>
<evidence type="ECO:0000256" key="17">
    <source>
        <dbReference type="ARBA" id="ARBA00049360"/>
    </source>
</evidence>
<dbReference type="NCBIfam" id="TIGR00614">
    <property type="entry name" value="recQ_fam"/>
    <property type="match status" value="1"/>
</dbReference>
<keyword evidence="14" id="KW-0413">Isomerase</keyword>
<evidence type="ECO:0000256" key="6">
    <source>
        <dbReference type="ARBA" id="ARBA00022741"/>
    </source>
</evidence>
<dbReference type="GO" id="GO:0005737">
    <property type="term" value="C:cytoplasm"/>
    <property type="evidence" value="ECO:0007669"/>
    <property type="project" value="TreeGrafter"/>
</dbReference>
<evidence type="ECO:0000256" key="15">
    <source>
        <dbReference type="ARBA" id="ARBA00023242"/>
    </source>
</evidence>
<dbReference type="GO" id="GO:0016787">
    <property type="term" value="F:hydrolase activity"/>
    <property type="evidence" value="ECO:0007669"/>
    <property type="project" value="UniProtKB-KW"/>
</dbReference>
<dbReference type="InterPro" id="IPR011545">
    <property type="entry name" value="DEAD/DEAH_box_helicase_dom"/>
</dbReference>
<comment type="similarity">
    <text evidence="3 18">Belongs to the helicase family. RecQ subfamily.</text>
</comment>
<dbReference type="SUPFAM" id="SSF52540">
    <property type="entry name" value="P-loop containing nucleoside triphosphate hydrolases"/>
    <property type="match status" value="1"/>
</dbReference>
<evidence type="ECO:0000256" key="4">
    <source>
        <dbReference type="ARBA" id="ARBA00022705"/>
    </source>
</evidence>
<dbReference type="FunFam" id="3.40.50.300:FF:000537">
    <property type="entry name" value="Bloom syndrome RecQ-like helicase"/>
    <property type="match status" value="1"/>
</dbReference>
<comment type="catalytic activity">
    <reaction evidence="17 18">
        <text>ATP + H2O = ADP + phosphate + H(+)</text>
        <dbReference type="Rhea" id="RHEA:13065"/>
        <dbReference type="ChEBI" id="CHEBI:15377"/>
        <dbReference type="ChEBI" id="CHEBI:15378"/>
        <dbReference type="ChEBI" id="CHEBI:30616"/>
        <dbReference type="ChEBI" id="CHEBI:43474"/>
        <dbReference type="ChEBI" id="CHEBI:456216"/>
    </reaction>
</comment>
<evidence type="ECO:0000256" key="9">
    <source>
        <dbReference type="ARBA" id="ARBA00022806"/>
    </source>
</evidence>